<accession>B8GCH0</accession>
<protein>
    <recommendedName>
        <fullName evidence="3">DUF429 domain-containing protein</fullName>
    </recommendedName>
</protein>
<proteinExistence type="predicted"/>
<dbReference type="InterPro" id="IPR007362">
    <property type="entry name" value="DUF429"/>
</dbReference>
<dbReference type="EMBL" id="CP001337">
    <property type="protein sequence ID" value="ACL25014.1"/>
    <property type="molecule type" value="Genomic_DNA"/>
</dbReference>
<dbReference type="Proteomes" id="UP000002508">
    <property type="component" value="Chromosome"/>
</dbReference>
<dbReference type="PIRSF" id="PIRSF018008">
    <property type="entry name" value="UCP018008"/>
    <property type="match status" value="1"/>
</dbReference>
<dbReference type="RefSeq" id="WP_015940872.1">
    <property type="nucleotide sequence ID" value="NC_011831.1"/>
</dbReference>
<evidence type="ECO:0000313" key="2">
    <source>
        <dbReference type="Proteomes" id="UP000002508"/>
    </source>
</evidence>
<evidence type="ECO:0008006" key="3">
    <source>
        <dbReference type="Google" id="ProtNLM"/>
    </source>
</evidence>
<dbReference type="KEGG" id="cag:Cagg_2130"/>
<dbReference type="eggNOG" id="COG4328">
    <property type="taxonomic scope" value="Bacteria"/>
</dbReference>
<organism evidence="1 2">
    <name type="scientific">Chloroflexus aggregans (strain MD-66 / DSM 9485)</name>
    <dbReference type="NCBI Taxonomy" id="326427"/>
    <lineage>
        <taxon>Bacteria</taxon>
        <taxon>Bacillati</taxon>
        <taxon>Chloroflexota</taxon>
        <taxon>Chloroflexia</taxon>
        <taxon>Chloroflexales</taxon>
        <taxon>Chloroflexineae</taxon>
        <taxon>Chloroflexaceae</taxon>
        <taxon>Chloroflexus</taxon>
    </lineage>
</organism>
<sequence>MNIDTTLPTVYLGLDLAWSSRNPSGFAACVGTPAGAQLVQPPNRLLTNDAIVQTIRTVIGDAPAILAIDAPLVVPNETGRRTAEAELAAAFRRYDAGPHPANRRLLARYGGVRGEALLAALAVDGFVYTASIEAGMSGRFIIEVFPHPATVVLFRLPHILRYKARPGRALAERRRELGRYLSLLRGLSGGDPPLFGSDELWHDIDLDQLSPRSLKAVEDEADALLCAYIALYGHRWGATRCRSYGTLEGGAIFTPDWSTSDEY</sequence>
<dbReference type="HOGENOM" id="CLU_065544_0_0_0"/>
<evidence type="ECO:0000313" key="1">
    <source>
        <dbReference type="EMBL" id="ACL25014.1"/>
    </source>
</evidence>
<dbReference type="STRING" id="326427.Cagg_2130"/>
<dbReference type="InterPro" id="IPR008306">
    <property type="entry name" value="UCP018008"/>
</dbReference>
<dbReference type="Pfam" id="PF04250">
    <property type="entry name" value="DUF429"/>
    <property type="match status" value="1"/>
</dbReference>
<name>B8GCH0_CHLAD</name>
<keyword evidence="2" id="KW-1185">Reference proteome</keyword>
<dbReference type="AlphaFoldDB" id="B8GCH0"/>
<reference evidence="1" key="1">
    <citation type="submission" date="2008-12" db="EMBL/GenBank/DDBJ databases">
        <title>Complete sequence of Chloroflexus aggregans DSM 9485.</title>
        <authorList>
            <consortium name="US DOE Joint Genome Institute"/>
            <person name="Lucas S."/>
            <person name="Copeland A."/>
            <person name="Lapidus A."/>
            <person name="Glavina del Rio T."/>
            <person name="Dalin E."/>
            <person name="Tice H."/>
            <person name="Pitluck S."/>
            <person name="Foster B."/>
            <person name="Larimer F."/>
            <person name="Land M."/>
            <person name="Hauser L."/>
            <person name="Kyrpides N."/>
            <person name="Mikhailova N."/>
            <person name="Bryant D."/>
            <person name="Richardson P."/>
        </authorList>
    </citation>
    <scope>NUCLEOTIDE SEQUENCE</scope>
    <source>
        <strain evidence="1">DSM 9485</strain>
    </source>
</reference>
<gene>
    <name evidence="1" type="ordered locus">Cagg_2130</name>
</gene>
<dbReference type="OrthoDB" id="9813491at2"/>